<keyword evidence="4 6" id="KW-0378">Hydrolase</keyword>
<dbReference type="GO" id="GO:0005829">
    <property type="term" value="C:cytosol"/>
    <property type="evidence" value="ECO:0007669"/>
    <property type="project" value="TreeGrafter"/>
</dbReference>
<evidence type="ECO:0000313" key="7">
    <source>
        <dbReference type="EMBL" id="SDC00482.1"/>
    </source>
</evidence>
<evidence type="ECO:0000256" key="6">
    <source>
        <dbReference type="HAMAP-Rule" id="MF_00337"/>
    </source>
</evidence>
<comment type="function">
    <text evidence="6">Bidirectionally degrades single-stranded DNA into large acid-insoluble oligonucleotides, which are then degraded further into small acid-soluble oligonucleotides.</text>
</comment>
<comment type="catalytic activity">
    <reaction evidence="6">
        <text>Exonucleolytic cleavage in either 5'- to 3'- or 3'- to 5'-direction to yield nucleoside 5'-phosphates.</text>
        <dbReference type="EC" id="3.1.11.6"/>
    </reaction>
</comment>
<evidence type="ECO:0000256" key="2">
    <source>
        <dbReference type="ARBA" id="ARBA00022490"/>
    </source>
</evidence>
<dbReference type="STRING" id="1612202.SAMN05421734_103325"/>
<reference evidence="8" key="1">
    <citation type="submission" date="2016-09" db="EMBL/GenBank/DDBJ databases">
        <authorList>
            <person name="Varghese N."/>
            <person name="Submissions S."/>
        </authorList>
    </citation>
    <scope>NUCLEOTIDE SEQUENCE [LARGE SCALE GENOMIC DNA]</scope>
    <source>
        <strain evidence="8">S5</strain>
    </source>
</reference>
<accession>A0A1G6I1R7</accession>
<dbReference type="HAMAP" id="MF_00337">
    <property type="entry name" value="Exonuc_7_S"/>
    <property type="match status" value="1"/>
</dbReference>
<comment type="subunit">
    <text evidence="6">Heterooligomer composed of large and small subunits.</text>
</comment>
<keyword evidence="8" id="KW-1185">Reference proteome</keyword>
<dbReference type="InterPro" id="IPR003761">
    <property type="entry name" value="Exonuc_VII_S"/>
</dbReference>
<dbReference type="PANTHER" id="PTHR34137">
    <property type="entry name" value="EXODEOXYRIBONUCLEASE 7 SMALL SUBUNIT"/>
    <property type="match status" value="1"/>
</dbReference>
<dbReference type="OrthoDB" id="9798666at2"/>
<dbReference type="GO" id="GO:0008855">
    <property type="term" value="F:exodeoxyribonuclease VII activity"/>
    <property type="evidence" value="ECO:0007669"/>
    <property type="project" value="UniProtKB-UniRule"/>
</dbReference>
<keyword evidence="2 6" id="KW-0963">Cytoplasm</keyword>
<dbReference type="Gene3D" id="1.10.287.1040">
    <property type="entry name" value="Exonuclease VII, small subunit"/>
    <property type="match status" value="1"/>
</dbReference>
<evidence type="ECO:0000256" key="3">
    <source>
        <dbReference type="ARBA" id="ARBA00022722"/>
    </source>
</evidence>
<comment type="similarity">
    <text evidence="1 6">Belongs to the XseB family.</text>
</comment>
<dbReference type="NCBIfam" id="TIGR01280">
    <property type="entry name" value="xseB"/>
    <property type="match status" value="1"/>
</dbReference>
<dbReference type="GO" id="GO:0009318">
    <property type="term" value="C:exodeoxyribonuclease VII complex"/>
    <property type="evidence" value="ECO:0007669"/>
    <property type="project" value="UniProtKB-UniRule"/>
</dbReference>
<proteinExistence type="inferred from homology"/>
<sequence>MSEETRSFEDVMQELETIVQKLEADDVPLEKAISYYQRGIELSKWCDDKLSTVEQQVADIVGEDGTVETVKLEEENDGNKA</sequence>
<comment type="subcellular location">
    <subcellularLocation>
        <location evidence="6">Cytoplasm</location>
    </subcellularLocation>
</comment>
<keyword evidence="5 6" id="KW-0269">Exonuclease</keyword>
<dbReference type="GO" id="GO:0006308">
    <property type="term" value="P:DNA catabolic process"/>
    <property type="evidence" value="ECO:0007669"/>
    <property type="project" value="UniProtKB-UniRule"/>
</dbReference>
<dbReference type="InterPro" id="IPR037004">
    <property type="entry name" value="Exonuc_VII_ssu_sf"/>
</dbReference>
<keyword evidence="3 6" id="KW-0540">Nuclease</keyword>
<dbReference type="Proteomes" id="UP000242949">
    <property type="component" value="Unassembled WGS sequence"/>
</dbReference>
<dbReference type="PANTHER" id="PTHR34137:SF1">
    <property type="entry name" value="EXODEOXYRIBONUCLEASE 7 SMALL SUBUNIT"/>
    <property type="match status" value="1"/>
</dbReference>
<organism evidence="7 8">
    <name type="scientific">Pelagirhabdus alkalitolerans</name>
    <dbReference type="NCBI Taxonomy" id="1612202"/>
    <lineage>
        <taxon>Bacteria</taxon>
        <taxon>Bacillati</taxon>
        <taxon>Bacillota</taxon>
        <taxon>Bacilli</taxon>
        <taxon>Bacillales</taxon>
        <taxon>Bacillaceae</taxon>
        <taxon>Pelagirhabdus</taxon>
    </lineage>
</organism>
<dbReference type="Pfam" id="PF02609">
    <property type="entry name" value="Exonuc_VII_S"/>
    <property type="match status" value="1"/>
</dbReference>
<name>A0A1G6I1R7_9BACI</name>
<dbReference type="EMBL" id="FMYI01000003">
    <property type="protein sequence ID" value="SDC00482.1"/>
    <property type="molecule type" value="Genomic_DNA"/>
</dbReference>
<evidence type="ECO:0000256" key="1">
    <source>
        <dbReference type="ARBA" id="ARBA00009998"/>
    </source>
</evidence>
<evidence type="ECO:0000256" key="4">
    <source>
        <dbReference type="ARBA" id="ARBA00022801"/>
    </source>
</evidence>
<evidence type="ECO:0000256" key="5">
    <source>
        <dbReference type="ARBA" id="ARBA00022839"/>
    </source>
</evidence>
<dbReference type="SUPFAM" id="SSF116842">
    <property type="entry name" value="XseB-like"/>
    <property type="match status" value="1"/>
</dbReference>
<dbReference type="RefSeq" id="WP_090794772.1">
    <property type="nucleotide sequence ID" value="NZ_FMYI01000003.1"/>
</dbReference>
<gene>
    <name evidence="6" type="primary">xseB</name>
    <name evidence="7" type="ORF">SAMN05421734_103325</name>
</gene>
<dbReference type="EC" id="3.1.11.6" evidence="6"/>
<evidence type="ECO:0000313" key="8">
    <source>
        <dbReference type="Proteomes" id="UP000242949"/>
    </source>
</evidence>
<dbReference type="AlphaFoldDB" id="A0A1G6I1R7"/>
<protein>
    <recommendedName>
        <fullName evidence="6">Exodeoxyribonuclease 7 small subunit</fullName>
        <ecNumber evidence="6">3.1.11.6</ecNumber>
    </recommendedName>
    <alternativeName>
        <fullName evidence="6">Exodeoxyribonuclease VII small subunit</fullName>
        <shortName evidence="6">Exonuclease VII small subunit</shortName>
    </alternativeName>
</protein>